<evidence type="ECO:0000256" key="6">
    <source>
        <dbReference type="PIRSR" id="PIRSR006113-1"/>
    </source>
</evidence>
<dbReference type="InterPro" id="IPR038418">
    <property type="entry name" value="6-PTP_synth/QueD_sf"/>
</dbReference>
<dbReference type="EC" id="4.-.-.-" evidence="5"/>
<evidence type="ECO:0000256" key="5">
    <source>
        <dbReference type="PIRNR" id="PIRNR006113"/>
    </source>
</evidence>
<organism evidence="8 9">
    <name type="scientific">Candidatus Omnitrophus magneticus</name>
    <dbReference type="NCBI Taxonomy" id="1609969"/>
    <lineage>
        <taxon>Bacteria</taxon>
        <taxon>Pseudomonadati</taxon>
        <taxon>Candidatus Omnitrophota</taxon>
        <taxon>Candidatus Omnitrophus</taxon>
    </lineage>
</organism>
<keyword evidence="9" id="KW-1185">Reference proteome</keyword>
<comment type="pathway">
    <text evidence="1 5">Purine metabolism; 7-cyano-7-deazaguanine biosynthesis.</text>
</comment>
<keyword evidence="5 7" id="KW-0479">Metal-binding</keyword>
<reference evidence="8 9" key="1">
    <citation type="submission" date="2015-02" db="EMBL/GenBank/DDBJ databases">
        <title>Single-cell genomics of uncultivated deep-branching MTB reveals a conserved set of magnetosome genes.</title>
        <authorList>
            <person name="Kolinko S."/>
            <person name="Richter M."/>
            <person name="Glockner F.O."/>
            <person name="Brachmann A."/>
            <person name="Schuler D."/>
        </authorList>
    </citation>
    <scope>NUCLEOTIDE SEQUENCE [LARGE SCALE GENOMIC DNA]</scope>
    <source>
        <strain evidence="8">SKK-01</strain>
    </source>
</reference>
<feature type="binding site" evidence="7">
    <location>
        <position position="14"/>
    </location>
    <ligand>
        <name>Zn(2+)</name>
        <dbReference type="ChEBI" id="CHEBI:29105"/>
    </ligand>
</feature>
<dbReference type="Proteomes" id="UP000033428">
    <property type="component" value="Unassembled WGS sequence"/>
</dbReference>
<keyword evidence="5" id="KW-0671">Queuosine biosynthesis</keyword>
<evidence type="ECO:0000256" key="3">
    <source>
        <dbReference type="ARBA" id="ARBA00018141"/>
    </source>
</evidence>
<dbReference type="PIRSF" id="PIRSF006113">
    <property type="entry name" value="PTP_synth"/>
    <property type="match status" value="1"/>
</dbReference>
<comment type="caution">
    <text evidence="8">The sequence shown here is derived from an EMBL/GenBank/DDBJ whole genome shotgun (WGS) entry which is preliminary data.</text>
</comment>
<evidence type="ECO:0000313" key="8">
    <source>
        <dbReference type="EMBL" id="KJJ85710.1"/>
    </source>
</evidence>
<dbReference type="NCBIfam" id="TIGR03367">
    <property type="entry name" value="queuosine_QueD"/>
    <property type="match status" value="1"/>
</dbReference>
<dbReference type="GO" id="GO:0008616">
    <property type="term" value="P:tRNA queuosine(34) biosynthetic process"/>
    <property type="evidence" value="ECO:0007669"/>
    <property type="project" value="UniProtKB-KW"/>
</dbReference>
<evidence type="ECO:0000256" key="2">
    <source>
        <dbReference type="ARBA" id="ARBA00008900"/>
    </source>
</evidence>
<dbReference type="UniPathway" id="UPA00391"/>
<feature type="active site" description="Charge relay system" evidence="6">
    <location>
        <position position="110"/>
    </location>
</feature>
<comment type="similarity">
    <text evidence="2 5">Belongs to the PTPS family. QueD subfamily.</text>
</comment>
<evidence type="ECO:0000256" key="7">
    <source>
        <dbReference type="PIRSR" id="PIRSR006113-2"/>
    </source>
</evidence>
<feature type="active site" description="Charge relay system" evidence="6">
    <location>
        <position position="67"/>
    </location>
</feature>
<evidence type="ECO:0000313" key="9">
    <source>
        <dbReference type="Proteomes" id="UP000033428"/>
    </source>
</evidence>
<protein>
    <recommendedName>
        <fullName evidence="3 5">6-carboxy-5,6,7,8-tetrahydropterin synthase</fullName>
        <ecNumber evidence="5">4.-.-.-</ecNumber>
    </recommendedName>
</protein>
<evidence type="ECO:0000256" key="1">
    <source>
        <dbReference type="ARBA" id="ARBA00005061"/>
    </source>
</evidence>
<feature type="active site" description="Proton acceptor" evidence="6">
    <location>
        <position position="23"/>
    </location>
</feature>
<evidence type="ECO:0000256" key="4">
    <source>
        <dbReference type="ARBA" id="ARBA00048807"/>
    </source>
</evidence>
<keyword evidence="5 7" id="KW-0862">Zinc</keyword>
<dbReference type="Pfam" id="PF01242">
    <property type="entry name" value="PTPS"/>
    <property type="match status" value="1"/>
</dbReference>
<dbReference type="Gene3D" id="3.30.479.10">
    <property type="entry name" value="6-pyruvoyl tetrahydropterin synthase/QueD"/>
    <property type="match status" value="1"/>
</dbReference>
<dbReference type="PANTHER" id="PTHR12589">
    <property type="entry name" value="PYRUVOYL TETRAHYDROBIOPTERIN SYNTHASE"/>
    <property type="match status" value="1"/>
</dbReference>
<dbReference type="SUPFAM" id="SSF55620">
    <property type="entry name" value="Tetrahydrobiopterin biosynthesis enzymes-like"/>
    <property type="match status" value="1"/>
</dbReference>
<comment type="cofactor">
    <cofactor evidence="5 7">
        <name>Zn(2+)</name>
        <dbReference type="ChEBI" id="CHEBI:29105"/>
    </cofactor>
    <text evidence="5 7">Binds 1 zinc ion per subunit.</text>
</comment>
<dbReference type="EMBL" id="JYNY01000089">
    <property type="protein sequence ID" value="KJJ85710.1"/>
    <property type="molecule type" value="Genomic_DNA"/>
</dbReference>
<gene>
    <name evidence="8" type="ORF">OMAG_000429</name>
</gene>
<dbReference type="InterPro" id="IPR007115">
    <property type="entry name" value="6-PTP_synth/QueD"/>
</dbReference>
<sequence length="120" mass="13884">MFTVKIKSDFSGAHNLRGYKGKCEDLHGHNWYIEVEAVSEELDSLGMVIDFKEMKKVLDSILNELDHKYLNEISYFEKINPTSENIARYLYDKISPFFQKGKISKVTVWETDSSMASYSA</sequence>
<dbReference type="GO" id="GO:0070497">
    <property type="term" value="F:6-carboxytetrahydropterin synthase activity"/>
    <property type="evidence" value="ECO:0007669"/>
    <property type="project" value="UniProtKB-EC"/>
</dbReference>
<feature type="binding site" evidence="7">
    <location>
        <position position="27"/>
    </location>
    <ligand>
        <name>Zn(2+)</name>
        <dbReference type="ChEBI" id="CHEBI:29105"/>
    </ligand>
</feature>
<dbReference type="AlphaFoldDB" id="A0A0F0CWA4"/>
<comment type="catalytic activity">
    <reaction evidence="4 5">
        <text>7,8-dihydroneopterin 3'-triphosphate + H2O = 6-carboxy-5,6,7,8-tetrahydropterin + triphosphate + acetaldehyde + 2 H(+)</text>
        <dbReference type="Rhea" id="RHEA:27966"/>
        <dbReference type="ChEBI" id="CHEBI:15343"/>
        <dbReference type="ChEBI" id="CHEBI:15377"/>
        <dbReference type="ChEBI" id="CHEBI:15378"/>
        <dbReference type="ChEBI" id="CHEBI:18036"/>
        <dbReference type="ChEBI" id="CHEBI:58462"/>
        <dbReference type="ChEBI" id="CHEBI:61032"/>
        <dbReference type="EC" id="4.1.2.50"/>
    </reaction>
</comment>
<accession>A0A0F0CWA4</accession>
<dbReference type="PANTHER" id="PTHR12589:SF8">
    <property type="entry name" value="6-CARBOXY-5,6,7,8-TETRAHYDROPTERIN SYNTHASE"/>
    <property type="match status" value="1"/>
</dbReference>
<dbReference type="GO" id="GO:0046872">
    <property type="term" value="F:metal ion binding"/>
    <property type="evidence" value="ECO:0007669"/>
    <property type="project" value="UniProtKB-KW"/>
</dbReference>
<feature type="binding site" evidence="7">
    <location>
        <position position="29"/>
    </location>
    <ligand>
        <name>Zn(2+)</name>
        <dbReference type="ChEBI" id="CHEBI:29105"/>
    </ligand>
</feature>
<name>A0A0F0CWA4_9BACT</name>
<proteinExistence type="inferred from homology"/>
<keyword evidence="5" id="KW-0456">Lyase</keyword>